<name>A0ACB5U7U5_AMBMO</name>
<sequence>MNPMMRKFDNYSNIMGSNGFNSINPMNGDAQSAGTTVPNSGNGNGVSGALSLQLNRIENFINFLAASNVDLDEVIESVQELLTLYEGWNAYDEISIRNGVHRMLLGMK</sequence>
<organism evidence="1 2">
    <name type="scientific">Ambrosiozyma monospora</name>
    <name type="common">Yeast</name>
    <name type="synonym">Endomycopsis monosporus</name>
    <dbReference type="NCBI Taxonomy" id="43982"/>
    <lineage>
        <taxon>Eukaryota</taxon>
        <taxon>Fungi</taxon>
        <taxon>Dikarya</taxon>
        <taxon>Ascomycota</taxon>
        <taxon>Saccharomycotina</taxon>
        <taxon>Pichiomycetes</taxon>
        <taxon>Pichiales</taxon>
        <taxon>Pichiaceae</taxon>
        <taxon>Ambrosiozyma</taxon>
    </lineage>
</organism>
<comment type="caution">
    <text evidence="1">The sequence shown here is derived from an EMBL/GenBank/DDBJ whole genome shotgun (WGS) entry which is preliminary data.</text>
</comment>
<protein>
    <submittedName>
        <fullName evidence="1">Unnamed protein product</fullName>
    </submittedName>
</protein>
<dbReference type="Proteomes" id="UP001165064">
    <property type="component" value="Unassembled WGS sequence"/>
</dbReference>
<evidence type="ECO:0000313" key="1">
    <source>
        <dbReference type="EMBL" id="GMF03351.1"/>
    </source>
</evidence>
<accession>A0ACB5U7U5</accession>
<proteinExistence type="predicted"/>
<evidence type="ECO:0000313" key="2">
    <source>
        <dbReference type="Proteomes" id="UP001165064"/>
    </source>
</evidence>
<gene>
    <name evidence="1" type="ORF">Amon02_001175400</name>
</gene>
<reference evidence="1" key="1">
    <citation type="submission" date="2023-04" db="EMBL/GenBank/DDBJ databases">
        <title>Ambrosiozyma monospora NBRC 10751.</title>
        <authorList>
            <person name="Ichikawa N."/>
            <person name="Sato H."/>
            <person name="Tonouchi N."/>
        </authorList>
    </citation>
    <scope>NUCLEOTIDE SEQUENCE</scope>
    <source>
        <strain evidence="1">NBRC 10751</strain>
    </source>
</reference>
<keyword evidence="2" id="KW-1185">Reference proteome</keyword>
<dbReference type="EMBL" id="BSXS01012976">
    <property type="protein sequence ID" value="GMF03351.1"/>
    <property type="molecule type" value="Genomic_DNA"/>
</dbReference>